<evidence type="ECO:0000256" key="7">
    <source>
        <dbReference type="SAM" id="Phobius"/>
    </source>
</evidence>
<dbReference type="GO" id="GO:0005886">
    <property type="term" value="C:plasma membrane"/>
    <property type="evidence" value="ECO:0007669"/>
    <property type="project" value="UniProtKB-SubCell"/>
</dbReference>
<evidence type="ECO:0000256" key="3">
    <source>
        <dbReference type="ARBA" id="ARBA00022692"/>
    </source>
</evidence>
<dbReference type="Pfam" id="PF02665">
    <property type="entry name" value="Nitrate_red_gam"/>
    <property type="match status" value="1"/>
</dbReference>
<dbReference type="NCBIfam" id="NF038037">
    <property type="entry name" value="cytob_DsrM"/>
    <property type="match status" value="1"/>
</dbReference>
<dbReference type="Proteomes" id="UP000663720">
    <property type="component" value="Chromosome"/>
</dbReference>
<keyword evidence="10" id="KW-1185">Reference proteome</keyword>
<name>A0A975GJN3_9BACT</name>
<proteinExistence type="predicted"/>
<evidence type="ECO:0000256" key="4">
    <source>
        <dbReference type="ARBA" id="ARBA00022989"/>
    </source>
</evidence>
<accession>A0A975GJN3</accession>
<dbReference type="KEGG" id="dli:dnl_60810"/>
<feature type="transmembrane region" description="Helical" evidence="7">
    <location>
        <begin position="161"/>
        <end position="183"/>
    </location>
</feature>
<feature type="domain" description="NarG-like" evidence="8">
    <location>
        <begin position="122"/>
        <end position="273"/>
    </location>
</feature>
<evidence type="ECO:0000256" key="2">
    <source>
        <dbReference type="ARBA" id="ARBA00022475"/>
    </source>
</evidence>
<reference evidence="9" key="1">
    <citation type="journal article" date="2021" name="Microb. Physiol.">
        <title>Proteogenomic Insights into the Physiology of Marine, Sulfate-Reducing, Filamentous Desulfonema limicola and Desulfonema magnum.</title>
        <authorList>
            <person name="Schnaars V."/>
            <person name="Wohlbrand L."/>
            <person name="Scheve S."/>
            <person name="Hinrichs C."/>
            <person name="Reinhardt R."/>
            <person name="Rabus R."/>
        </authorList>
    </citation>
    <scope>NUCLEOTIDE SEQUENCE</scope>
    <source>
        <strain evidence="9">5ac10</strain>
    </source>
</reference>
<dbReference type="AlphaFoldDB" id="A0A975GJN3"/>
<evidence type="ECO:0000259" key="8">
    <source>
        <dbReference type="Pfam" id="PF02665"/>
    </source>
</evidence>
<comment type="subcellular location">
    <subcellularLocation>
        <location evidence="1">Cell membrane</location>
        <topology evidence="1">Multi-pass membrane protein</topology>
    </subcellularLocation>
</comment>
<dbReference type="GO" id="GO:0016491">
    <property type="term" value="F:oxidoreductase activity"/>
    <property type="evidence" value="ECO:0007669"/>
    <property type="project" value="UniProtKB-KW"/>
</dbReference>
<feature type="transmembrane region" description="Helical" evidence="7">
    <location>
        <begin position="242"/>
        <end position="265"/>
    </location>
</feature>
<evidence type="ECO:0000256" key="5">
    <source>
        <dbReference type="ARBA" id="ARBA00023002"/>
    </source>
</evidence>
<dbReference type="EMBL" id="CP061799">
    <property type="protein sequence ID" value="QTA83667.1"/>
    <property type="molecule type" value="Genomic_DNA"/>
</dbReference>
<dbReference type="InterPro" id="IPR023234">
    <property type="entry name" value="NarG-like_domain"/>
</dbReference>
<evidence type="ECO:0000313" key="9">
    <source>
        <dbReference type="EMBL" id="QTA83667.1"/>
    </source>
</evidence>
<keyword evidence="4 7" id="KW-1133">Transmembrane helix</keyword>
<dbReference type="SUPFAM" id="SSF103501">
    <property type="entry name" value="Respiratory nitrate reductase 1 gamma chain"/>
    <property type="match status" value="1"/>
</dbReference>
<gene>
    <name evidence="9" type="primary">dsrM</name>
    <name evidence="9" type="ORF">dnl_60810</name>
</gene>
<protein>
    <submittedName>
        <fullName evidence="9">Redox complex linked to DsrAB, transmembrane subunit</fullName>
    </submittedName>
</protein>
<evidence type="ECO:0000256" key="6">
    <source>
        <dbReference type="ARBA" id="ARBA00023136"/>
    </source>
</evidence>
<evidence type="ECO:0000256" key="1">
    <source>
        <dbReference type="ARBA" id="ARBA00004651"/>
    </source>
</evidence>
<organism evidence="9 10">
    <name type="scientific">Desulfonema limicola</name>
    <dbReference type="NCBI Taxonomy" id="45656"/>
    <lineage>
        <taxon>Bacteria</taxon>
        <taxon>Pseudomonadati</taxon>
        <taxon>Thermodesulfobacteriota</taxon>
        <taxon>Desulfobacteria</taxon>
        <taxon>Desulfobacterales</taxon>
        <taxon>Desulfococcaceae</taxon>
        <taxon>Desulfonema</taxon>
    </lineage>
</organism>
<dbReference type="InterPro" id="IPR047660">
    <property type="entry name" value="DsrM"/>
</dbReference>
<feature type="transmembrane region" description="Helical" evidence="7">
    <location>
        <begin position="114"/>
        <end position="141"/>
    </location>
</feature>
<keyword evidence="6 7" id="KW-0472">Membrane</keyword>
<dbReference type="InterPro" id="IPR036197">
    <property type="entry name" value="NarG-like_sf"/>
</dbReference>
<keyword evidence="5" id="KW-0560">Oxidoreductase</keyword>
<keyword evidence="3 7" id="KW-0812">Transmembrane</keyword>
<feature type="transmembrane region" description="Helical" evidence="7">
    <location>
        <begin position="26"/>
        <end position="44"/>
    </location>
</feature>
<keyword evidence="2" id="KW-1003">Cell membrane</keyword>
<dbReference type="Gene3D" id="1.20.950.20">
    <property type="entry name" value="Transmembrane di-heme cytochromes, Chain C"/>
    <property type="match status" value="1"/>
</dbReference>
<feature type="transmembrane region" description="Helical" evidence="7">
    <location>
        <begin position="195"/>
        <end position="222"/>
    </location>
</feature>
<sequence>MFSLMAVILLFLLAYAGVEVAGLQVVFGIVIPYAAFAVFLVGFANRVMCWAYSPVPFRIPTTCGQQTSLPWIKQAKLDCPSTTGGVIVRMILEITVFRSLFRNLKLKMHEGGKLAYSLELFLWLGALAFHYSFLVVCVRHLRFFTEPVPFFVKILEKLDGFFQFGLPIVYLSGIVLLAAVIYLCLRRMLMPQVNYISLASDFFPLFLIMGIAVTGIMMRYFTKVDVVGIKEFTMGLVTFRPAVPAGVGGLFYVHLFFVCTLLAYFPFSKLMHMGGVFMSPTRNLPCDTRAKRHVNPWNYPVPVHTYEEYEEDFREHMIEAGLPVEEKE</sequence>
<evidence type="ECO:0000313" key="10">
    <source>
        <dbReference type="Proteomes" id="UP000663720"/>
    </source>
</evidence>